<keyword evidence="8" id="KW-1185">Reference proteome</keyword>
<protein>
    <submittedName>
        <fullName evidence="7">Transcriptional regulator, LysR family</fullName>
    </submittedName>
</protein>
<evidence type="ECO:0000256" key="4">
    <source>
        <dbReference type="ARBA" id="ARBA00023163"/>
    </source>
</evidence>
<evidence type="ECO:0000256" key="3">
    <source>
        <dbReference type="ARBA" id="ARBA00023125"/>
    </source>
</evidence>
<dbReference type="PANTHER" id="PTHR30346:SF28">
    <property type="entry name" value="HTH-TYPE TRANSCRIPTIONAL REGULATOR CYNR"/>
    <property type="match status" value="1"/>
</dbReference>
<dbReference type="GO" id="GO:0003677">
    <property type="term" value="F:DNA binding"/>
    <property type="evidence" value="ECO:0007669"/>
    <property type="project" value="UniProtKB-KW"/>
</dbReference>
<reference evidence="7 8" key="2">
    <citation type="journal article" date="2016" name="Appl. Microbiol. Biotechnol.">
        <title>Mutations improving production and secretion of extracellular lipase by Burkholderia glumae PG1.</title>
        <authorList>
            <person name="Knapp A."/>
            <person name="Voget S."/>
            <person name="Gao R."/>
            <person name="Zaburannyi N."/>
            <person name="Krysciak D."/>
            <person name="Breuer M."/>
            <person name="Hauer B."/>
            <person name="Streit W.R."/>
            <person name="Muller R."/>
            <person name="Daniel R."/>
            <person name="Jaeger K.E."/>
        </authorList>
    </citation>
    <scope>NUCLEOTIDE SEQUENCE [LARGE SCALE GENOMIC DNA]</scope>
    <source>
        <strain evidence="7 8">PG1</strain>
    </source>
</reference>
<dbReference type="Pfam" id="PF00126">
    <property type="entry name" value="HTH_1"/>
    <property type="match status" value="1"/>
</dbReference>
<feature type="region of interest" description="Disordered" evidence="5">
    <location>
        <begin position="294"/>
        <end position="315"/>
    </location>
</feature>
<dbReference type="HOGENOM" id="CLU_039613_6_4_4"/>
<dbReference type="Gene3D" id="3.40.190.10">
    <property type="entry name" value="Periplasmic binding protein-like II"/>
    <property type="match status" value="2"/>
</dbReference>
<dbReference type="GO" id="GO:0032993">
    <property type="term" value="C:protein-DNA complex"/>
    <property type="evidence" value="ECO:0007669"/>
    <property type="project" value="TreeGrafter"/>
</dbReference>
<dbReference type="PANTHER" id="PTHR30346">
    <property type="entry name" value="TRANSCRIPTIONAL DUAL REGULATOR HCAR-RELATED"/>
    <property type="match status" value="1"/>
</dbReference>
<dbReference type="InterPro" id="IPR036390">
    <property type="entry name" value="WH_DNA-bd_sf"/>
</dbReference>
<dbReference type="AlphaFoldDB" id="A0A0B6RQN1"/>
<name>A0A0B6RQN1_BURPL</name>
<dbReference type="Gene3D" id="1.10.10.10">
    <property type="entry name" value="Winged helix-like DNA-binding domain superfamily/Winged helix DNA-binding domain"/>
    <property type="match status" value="1"/>
</dbReference>
<accession>A0A0B6RQN1</accession>
<comment type="similarity">
    <text evidence="1">Belongs to the LysR transcriptional regulatory family.</text>
</comment>
<dbReference type="Pfam" id="PF03466">
    <property type="entry name" value="LysR_substrate"/>
    <property type="match status" value="1"/>
</dbReference>
<dbReference type="RefSeq" id="WP_080937241.1">
    <property type="nucleotide sequence ID" value="NZ_CP002580.1"/>
</dbReference>
<dbReference type="EMBL" id="CP002580">
    <property type="protein sequence ID" value="AJK47657.1"/>
    <property type="molecule type" value="Genomic_DNA"/>
</dbReference>
<dbReference type="InterPro" id="IPR000847">
    <property type="entry name" value="LysR_HTH_N"/>
</dbReference>
<dbReference type="PROSITE" id="PS50931">
    <property type="entry name" value="HTH_LYSR"/>
    <property type="match status" value="1"/>
</dbReference>
<dbReference type="SUPFAM" id="SSF53850">
    <property type="entry name" value="Periplasmic binding protein-like II"/>
    <property type="match status" value="1"/>
</dbReference>
<dbReference type="SUPFAM" id="SSF46785">
    <property type="entry name" value="Winged helix' DNA-binding domain"/>
    <property type="match status" value="1"/>
</dbReference>
<organism evidence="7 8">
    <name type="scientific">Burkholderia plantarii</name>
    <dbReference type="NCBI Taxonomy" id="41899"/>
    <lineage>
        <taxon>Bacteria</taxon>
        <taxon>Pseudomonadati</taxon>
        <taxon>Pseudomonadota</taxon>
        <taxon>Betaproteobacteria</taxon>
        <taxon>Burkholderiales</taxon>
        <taxon>Burkholderiaceae</taxon>
        <taxon>Burkholderia</taxon>
    </lineage>
</organism>
<evidence type="ECO:0000313" key="8">
    <source>
        <dbReference type="Proteomes" id="UP000031838"/>
    </source>
</evidence>
<evidence type="ECO:0000259" key="6">
    <source>
        <dbReference type="PROSITE" id="PS50931"/>
    </source>
</evidence>
<dbReference type="FunFam" id="1.10.10.10:FF:000001">
    <property type="entry name" value="LysR family transcriptional regulator"/>
    <property type="match status" value="1"/>
</dbReference>
<keyword evidence="2" id="KW-0805">Transcription regulation</keyword>
<keyword evidence="3" id="KW-0238">DNA-binding</keyword>
<dbReference type="InterPro" id="IPR036388">
    <property type="entry name" value="WH-like_DNA-bd_sf"/>
</dbReference>
<evidence type="ECO:0000256" key="5">
    <source>
        <dbReference type="SAM" id="MobiDB-lite"/>
    </source>
</evidence>
<feature type="domain" description="HTH lysR-type" evidence="6">
    <location>
        <begin position="3"/>
        <end position="60"/>
    </location>
</feature>
<evidence type="ECO:0000313" key="7">
    <source>
        <dbReference type="EMBL" id="AJK47657.1"/>
    </source>
</evidence>
<gene>
    <name evidence="7" type="ORF">BGL_1c31820</name>
</gene>
<dbReference type="InterPro" id="IPR005119">
    <property type="entry name" value="LysR_subst-bd"/>
</dbReference>
<evidence type="ECO:0000256" key="2">
    <source>
        <dbReference type="ARBA" id="ARBA00023015"/>
    </source>
</evidence>
<evidence type="ECO:0000256" key="1">
    <source>
        <dbReference type="ARBA" id="ARBA00009437"/>
    </source>
</evidence>
<dbReference type="KEGG" id="bgp:BGL_1c31820"/>
<dbReference type="GO" id="GO:0003700">
    <property type="term" value="F:DNA-binding transcription factor activity"/>
    <property type="evidence" value="ECO:0007669"/>
    <property type="project" value="InterPro"/>
</dbReference>
<keyword evidence="4" id="KW-0804">Transcription</keyword>
<dbReference type="CDD" id="cd08414">
    <property type="entry name" value="PBP2_LTTR_aromatics_like"/>
    <property type="match status" value="1"/>
</dbReference>
<proteinExistence type="inferred from homology"/>
<dbReference type="Proteomes" id="UP000031838">
    <property type="component" value="Chromosome 1"/>
</dbReference>
<reference evidence="8" key="1">
    <citation type="submission" date="2011-03" db="EMBL/GenBank/DDBJ databases">
        <authorList>
            <person name="Voget S."/>
            <person name="Streit W.R."/>
            <person name="Jaeger K.E."/>
            <person name="Daniel R."/>
        </authorList>
    </citation>
    <scope>NUCLEOTIDE SEQUENCE [LARGE SCALE GENOMIC DNA]</scope>
    <source>
        <strain evidence="8">PG1</strain>
    </source>
</reference>
<sequence>MKLELRHLRCVLAVAEHLHFARAAEALGIAPPSLTKQIQEAERLLQLRLFHRSRRSVELTAAGAAYVPEAAAALAALARAHELGQRAERGELGRIRIGYVGSAAFTGVMQQAVIGFRARRPQVDVQLAELPMDAIPAMLDDGRLDLAYVRPPVSCPDGIRSVRVHADEFVVALPAASPLAALPAIAARQLRDAAFTLPEQQGGTFEVARRGRFTPAIESRPGTLAAVLARVSLGDTVAVVPGAVCDCIRLPGVVYRPLAGKPVRSEIALLFRHHERSQAVRAFLRHAAGDEVPVPAGKDAARARTSAPAPGRRIG</sequence>